<dbReference type="AlphaFoldDB" id="N0CQS1"/>
<name>N0CQS1_STRMI</name>
<organism evidence="1 2">
    <name type="scientific">Streptomyces microflavus DSM 40593</name>
    <dbReference type="NCBI Taxonomy" id="1303692"/>
    <lineage>
        <taxon>Bacteria</taxon>
        <taxon>Bacillati</taxon>
        <taxon>Actinomycetota</taxon>
        <taxon>Actinomycetes</taxon>
        <taxon>Kitasatosporales</taxon>
        <taxon>Streptomycetaceae</taxon>
        <taxon>Streptomyces</taxon>
    </lineage>
</organism>
<sequence length="141" mass="14465">MFDRAAGSRGPQGRPRREGVAARLLVLPLLAGLVLLLGAPATAAQAAPACSGRPAKTVAFATGELRVYKSRAHVCAVTVAKKPGKKRAMSVTLQPRGGRVVKDSGSFTKMAGPVTVNALNRCVRATGTVAGKSASTGWILC</sequence>
<reference evidence="1 2" key="1">
    <citation type="submission" date="2013-04" db="EMBL/GenBank/DDBJ databases">
        <title>Complete genome sequence of Streptomyces fulvissimus.</title>
        <authorList>
            <person name="Myronovskyi M."/>
            <person name="Tokovenko B."/>
            <person name="Manderscheid N."/>
            <person name="Petzke L."/>
            <person name="Luzhetskyy A."/>
        </authorList>
    </citation>
    <scope>NUCLEOTIDE SEQUENCE [LARGE SCALE GENOMIC DNA]</scope>
    <source>
        <strain evidence="1 2">DSM 40593</strain>
    </source>
</reference>
<dbReference type="PATRIC" id="fig|1303692.3.peg.2347"/>
<dbReference type="HOGENOM" id="CLU_135673_0_0_11"/>
<proteinExistence type="predicted"/>
<gene>
    <name evidence="1" type="ORF">SFUL_2335</name>
</gene>
<dbReference type="eggNOG" id="ENOG5034AZV">
    <property type="taxonomic scope" value="Bacteria"/>
</dbReference>
<dbReference type="EMBL" id="CP005080">
    <property type="protein sequence ID" value="AGK77289.1"/>
    <property type="molecule type" value="Genomic_DNA"/>
</dbReference>
<dbReference type="Proteomes" id="UP000013304">
    <property type="component" value="Chromosome"/>
</dbReference>
<evidence type="ECO:0000313" key="2">
    <source>
        <dbReference type="Proteomes" id="UP000013304"/>
    </source>
</evidence>
<accession>N0CQS1</accession>
<dbReference type="KEGG" id="sfi:SFUL_2335"/>
<protein>
    <submittedName>
        <fullName evidence="1">Secreted protein</fullName>
    </submittedName>
</protein>
<evidence type="ECO:0000313" key="1">
    <source>
        <dbReference type="EMBL" id="AGK77289.1"/>
    </source>
</evidence>